<evidence type="ECO:0000256" key="2">
    <source>
        <dbReference type="ARBA" id="ARBA00022692"/>
    </source>
</evidence>
<accession>A0ABR9PEH6</accession>
<evidence type="ECO:0000313" key="8">
    <source>
        <dbReference type="Proteomes" id="UP000806528"/>
    </source>
</evidence>
<feature type="transmembrane region" description="Helical" evidence="5">
    <location>
        <begin position="160"/>
        <end position="177"/>
    </location>
</feature>
<feature type="transmembrane region" description="Helical" evidence="5">
    <location>
        <begin position="86"/>
        <end position="104"/>
    </location>
</feature>
<keyword evidence="2 5" id="KW-0812">Transmembrane</keyword>
<evidence type="ECO:0000256" key="1">
    <source>
        <dbReference type="ARBA" id="ARBA00004141"/>
    </source>
</evidence>
<feature type="transmembrane region" description="Helical" evidence="5">
    <location>
        <begin position="37"/>
        <end position="58"/>
    </location>
</feature>
<sequence>MSDDGGSARTPDGRVRDAGRWALQKAAEAVHRLRENLALVLQCAFAATAAWVIAGGLIDDHSPFFAPIAAVIALNTVGGERGTNAVRMLLGVIIGIVVGELSIALTGGGYANMVVAVGVAMAIAVAVGAPRLVIAQAASGAILTLAVADGQVGLTRLTDALIGAGVALVMSQLLFPARPAARLRRIETEALHEIVRLLNATGRALKEDEDPSLSTVDRLSALSRPMADLSRAQENSHRSVRWTTARWASPGPLAYEDEKVDRLIILSESCLALARTAAAMDPEERGRIASVVWEMAAALEVLAGDLGDRESRQHAVDLALELAQPFSETVGDDPVTASAHLSVQMVATDIMLFAGVEEPESVAQALSGEEDQPRVEHPHTESWLPWVRRRRAAEARRRRFRPLFRRRRRPE</sequence>
<feature type="transmembrane region" description="Helical" evidence="5">
    <location>
        <begin position="110"/>
        <end position="127"/>
    </location>
</feature>
<organism evidence="7 8">
    <name type="scientific">Nocardiopsis coralli</name>
    <dbReference type="NCBI Taxonomy" id="2772213"/>
    <lineage>
        <taxon>Bacteria</taxon>
        <taxon>Bacillati</taxon>
        <taxon>Actinomycetota</taxon>
        <taxon>Actinomycetes</taxon>
        <taxon>Streptosporangiales</taxon>
        <taxon>Nocardiopsidaceae</taxon>
        <taxon>Nocardiopsis</taxon>
    </lineage>
</organism>
<gene>
    <name evidence="7" type="ORF">IDM40_26635</name>
</gene>
<reference evidence="7 8" key="1">
    <citation type="submission" date="2020-09" db="EMBL/GenBank/DDBJ databases">
        <title>Diversity and distribution of actinomycetes associated with coral in the coast of Hainan.</title>
        <authorList>
            <person name="Li F."/>
        </authorList>
    </citation>
    <scope>NUCLEOTIDE SEQUENCE [LARGE SCALE GENOMIC DNA]</scope>
    <source>
        <strain evidence="7 8">HNM0947</strain>
    </source>
</reference>
<comment type="caution">
    <text evidence="7">The sequence shown here is derived from an EMBL/GenBank/DDBJ whole genome shotgun (WGS) entry which is preliminary data.</text>
</comment>
<dbReference type="RefSeq" id="WP_193124835.1">
    <property type="nucleotide sequence ID" value="NZ_JADBGI010000038.1"/>
</dbReference>
<evidence type="ECO:0000256" key="5">
    <source>
        <dbReference type="SAM" id="Phobius"/>
    </source>
</evidence>
<comment type="subcellular location">
    <subcellularLocation>
        <location evidence="1">Membrane</location>
        <topology evidence="1">Multi-pass membrane protein</topology>
    </subcellularLocation>
</comment>
<keyword evidence="8" id="KW-1185">Reference proteome</keyword>
<feature type="domain" description="Integral membrane bound transporter" evidence="6">
    <location>
        <begin position="50"/>
        <end position="170"/>
    </location>
</feature>
<evidence type="ECO:0000313" key="7">
    <source>
        <dbReference type="EMBL" id="MBE3002249.1"/>
    </source>
</evidence>
<keyword evidence="3 5" id="KW-1133">Transmembrane helix</keyword>
<evidence type="ECO:0000256" key="4">
    <source>
        <dbReference type="ARBA" id="ARBA00023136"/>
    </source>
</evidence>
<dbReference type="InterPro" id="IPR049453">
    <property type="entry name" value="Memb_transporter_dom"/>
</dbReference>
<evidence type="ECO:0000256" key="3">
    <source>
        <dbReference type="ARBA" id="ARBA00022989"/>
    </source>
</evidence>
<keyword evidence="4 5" id="KW-0472">Membrane</keyword>
<proteinExistence type="predicted"/>
<name>A0ABR9PEH6_9ACTN</name>
<evidence type="ECO:0000259" key="6">
    <source>
        <dbReference type="Pfam" id="PF13515"/>
    </source>
</evidence>
<dbReference type="EMBL" id="JADBGI010000038">
    <property type="protein sequence ID" value="MBE3002249.1"/>
    <property type="molecule type" value="Genomic_DNA"/>
</dbReference>
<dbReference type="Pfam" id="PF13515">
    <property type="entry name" value="FUSC_2"/>
    <property type="match status" value="1"/>
</dbReference>
<feature type="transmembrane region" description="Helical" evidence="5">
    <location>
        <begin position="64"/>
        <end position="79"/>
    </location>
</feature>
<protein>
    <submittedName>
        <fullName evidence="7">FUSC family protein</fullName>
    </submittedName>
</protein>
<dbReference type="Proteomes" id="UP000806528">
    <property type="component" value="Unassembled WGS sequence"/>
</dbReference>